<organism evidence="2 3">
    <name type="scientific">Chitinophaga niabensis</name>
    <dbReference type="NCBI Taxonomy" id="536979"/>
    <lineage>
        <taxon>Bacteria</taxon>
        <taxon>Pseudomonadati</taxon>
        <taxon>Bacteroidota</taxon>
        <taxon>Chitinophagia</taxon>
        <taxon>Chitinophagales</taxon>
        <taxon>Chitinophagaceae</taxon>
        <taxon>Chitinophaga</taxon>
    </lineage>
</organism>
<feature type="region of interest" description="Disordered" evidence="1">
    <location>
        <begin position="1"/>
        <end position="53"/>
    </location>
</feature>
<evidence type="ECO:0000313" key="2">
    <source>
        <dbReference type="EMBL" id="SIN65101.1"/>
    </source>
</evidence>
<dbReference type="AlphaFoldDB" id="A0A1N6D2T4"/>
<dbReference type="Proteomes" id="UP000185003">
    <property type="component" value="Unassembled WGS sequence"/>
</dbReference>
<dbReference type="EMBL" id="FSRA01000001">
    <property type="protein sequence ID" value="SIN65101.1"/>
    <property type="molecule type" value="Genomic_DNA"/>
</dbReference>
<evidence type="ECO:0000313" key="3">
    <source>
        <dbReference type="Proteomes" id="UP000185003"/>
    </source>
</evidence>
<feature type="compositionally biased region" description="Polar residues" evidence="1">
    <location>
        <begin position="19"/>
        <end position="41"/>
    </location>
</feature>
<protein>
    <submittedName>
        <fullName evidence="2">Uncharacterized protein</fullName>
    </submittedName>
</protein>
<gene>
    <name evidence="2" type="ORF">SAMN04488055_0169</name>
</gene>
<proteinExistence type="predicted"/>
<sequence length="53" mass="5598">MSLLNNSNKKGGKRDNKQGKNNTPGVNNSSFLKPGKQTNISKKPIKTGGARGS</sequence>
<dbReference type="STRING" id="536979.SAMN04488055_0169"/>
<accession>A0A1N6D2T4</accession>
<name>A0A1N6D2T4_9BACT</name>
<evidence type="ECO:0000256" key="1">
    <source>
        <dbReference type="SAM" id="MobiDB-lite"/>
    </source>
</evidence>
<dbReference type="RefSeq" id="WP_159442186.1">
    <property type="nucleotide sequence ID" value="NZ_FSRA01000001.1"/>
</dbReference>
<reference evidence="3" key="1">
    <citation type="submission" date="2016-11" db="EMBL/GenBank/DDBJ databases">
        <authorList>
            <person name="Varghese N."/>
            <person name="Submissions S."/>
        </authorList>
    </citation>
    <scope>NUCLEOTIDE SEQUENCE [LARGE SCALE GENOMIC DNA]</scope>
    <source>
        <strain evidence="3">DSM 24787</strain>
    </source>
</reference>
<keyword evidence="3" id="KW-1185">Reference proteome</keyword>